<dbReference type="Gene3D" id="3.40.50.720">
    <property type="entry name" value="NAD(P)-binding Rossmann-like Domain"/>
    <property type="match status" value="1"/>
</dbReference>
<dbReference type="PANTHER" id="PTHR24321">
    <property type="entry name" value="DEHYDROGENASES, SHORT CHAIN"/>
    <property type="match status" value="1"/>
</dbReference>
<reference evidence="9 12" key="2">
    <citation type="submission" date="2019-07" db="EMBL/GenBank/DDBJ databases">
        <title>Whole genome shotgun sequence of Staphylococcus arlettae NBRC 109765.</title>
        <authorList>
            <person name="Hosoyama A."/>
            <person name="Uohara A."/>
            <person name="Ohji S."/>
            <person name="Ichikawa N."/>
        </authorList>
    </citation>
    <scope>NUCLEOTIDE SEQUENCE [LARGE SCALE GENOMIC DNA]</scope>
    <source>
        <strain evidence="9 12">NBRC 109765</strain>
    </source>
</reference>
<evidence type="ECO:0000256" key="8">
    <source>
        <dbReference type="ARBA" id="ARBA00047315"/>
    </source>
</evidence>
<dbReference type="OrthoDB" id="306388at2"/>
<proteinExistence type="inferred from homology"/>
<dbReference type="Proteomes" id="UP000321598">
    <property type="component" value="Unassembled WGS sequence"/>
</dbReference>
<evidence type="ECO:0000313" key="9">
    <source>
        <dbReference type="EMBL" id="GEP99825.1"/>
    </source>
</evidence>
<dbReference type="RefSeq" id="WP_039069760.1">
    <property type="nucleotide sequence ID" value="NZ_BKAV01000005.1"/>
</dbReference>
<evidence type="ECO:0000313" key="11">
    <source>
        <dbReference type="Proteomes" id="UP000254956"/>
    </source>
</evidence>
<dbReference type="GO" id="GO:0008206">
    <property type="term" value="P:bile acid metabolic process"/>
    <property type="evidence" value="ECO:0007669"/>
    <property type="project" value="UniProtKB-ARBA"/>
</dbReference>
<dbReference type="Proteomes" id="UP000254956">
    <property type="component" value="Unassembled WGS sequence"/>
</dbReference>
<dbReference type="PRINTS" id="PR00081">
    <property type="entry name" value="GDHRDH"/>
</dbReference>
<evidence type="ECO:0000256" key="6">
    <source>
        <dbReference type="ARBA" id="ARBA00029989"/>
    </source>
</evidence>
<dbReference type="PRINTS" id="PR00080">
    <property type="entry name" value="SDRFAMILY"/>
</dbReference>
<dbReference type="SUPFAM" id="SSF51735">
    <property type="entry name" value="NAD(P)-binding Rossmann-fold domains"/>
    <property type="match status" value="1"/>
</dbReference>
<dbReference type="AlphaFoldDB" id="A0A380CRR6"/>
<evidence type="ECO:0000313" key="12">
    <source>
        <dbReference type="Proteomes" id="UP000321598"/>
    </source>
</evidence>
<dbReference type="PANTHER" id="PTHR24321:SF8">
    <property type="entry name" value="ESTRADIOL 17-BETA-DEHYDROGENASE 8-RELATED"/>
    <property type="match status" value="1"/>
</dbReference>
<keyword evidence="12" id="KW-1185">Reference proteome</keyword>
<sequence>MNKLMDSKVGIVTAAGNGIGRASAIAFAKAGAKVVVSDISEDAGYETVRLIEEQDGEAHFIKCNVGKEEEVKNLIDQTIEKFGRLDWAHNNAGVGAPTAPVTEIDTERWQRVIDVTLTGTFLCLKHEIPAMLESGGGAIVNTASTGGLVGTPGLTPYISAKHGVNGLTKSAALEFGKQNIRINSICPGMTKTAAVESWSQDAEDQAKAFESGIPMGRMGIPNEQASAAVWLCSDQASFITGINLPVDGGETAE</sequence>
<reference evidence="10 11" key="1">
    <citation type="submission" date="2018-06" db="EMBL/GenBank/DDBJ databases">
        <authorList>
            <consortium name="Pathogen Informatics"/>
            <person name="Doyle S."/>
        </authorList>
    </citation>
    <scope>NUCLEOTIDE SEQUENCE [LARGE SCALE GENOMIC DNA]</scope>
    <source>
        <strain evidence="10 11">NCTC12413</strain>
    </source>
</reference>
<organism evidence="10 11">
    <name type="scientific">Staphylococcus arlettae</name>
    <dbReference type="NCBI Taxonomy" id="29378"/>
    <lineage>
        <taxon>Bacteria</taxon>
        <taxon>Bacillati</taxon>
        <taxon>Bacillota</taxon>
        <taxon>Bacilli</taxon>
        <taxon>Bacillales</taxon>
        <taxon>Staphylococcaceae</taxon>
        <taxon>Staphylococcus</taxon>
    </lineage>
</organism>
<dbReference type="CDD" id="cd05233">
    <property type="entry name" value="SDR_c"/>
    <property type="match status" value="1"/>
</dbReference>
<evidence type="ECO:0000256" key="4">
    <source>
        <dbReference type="ARBA" id="ARBA00016110"/>
    </source>
</evidence>
<keyword evidence="5 10" id="KW-0560">Oxidoreductase</keyword>
<comment type="function">
    <text evidence="1">Catalyzes the irreversible reduction of 2,3-butanediol to (S)-acetoin in the presence of NADH.</text>
</comment>
<dbReference type="FunFam" id="3.40.50.720:FF:000084">
    <property type="entry name" value="Short-chain dehydrogenase reductase"/>
    <property type="match status" value="1"/>
</dbReference>
<evidence type="ECO:0000256" key="2">
    <source>
        <dbReference type="ARBA" id="ARBA00006484"/>
    </source>
</evidence>
<dbReference type="EMBL" id="BKAV01000005">
    <property type="protein sequence ID" value="GEP99825.1"/>
    <property type="molecule type" value="Genomic_DNA"/>
</dbReference>
<protein>
    <recommendedName>
        <fullName evidence="4">Diacetyl reductase [(S)-acetoin forming]</fullName>
        <ecNumber evidence="3">1.1.1.304</ecNumber>
    </recommendedName>
    <alternativeName>
        <fullName evidence="6">Acetoin(diacetyl) reductase</fullName>
    </alternativeName>
    <alternativeName>
        <fullName evidence="7">Meso-2,3-butanediol dehydrogenase</fullName>
    </alternativeName>
</protein>
<gene>
    <name evidence="10" type="primary">lvr</name>
    <name evidence="10" type="ORF">NCTC12413_02331</name>
    <name evidence="9" type="ORF">SAR03_08630</name>
</gene>
<name>A0A380CRR6_9STAP</name>
<evidence type="ECO:0000256" key="5">
    <source>
        <dbReference type="ARBA" id="ARBA00023002"/>
    </source>
</evidence>
<dbReference type="InterPro" id="IPR036291">
    <property type="entry name" value="NAD(P)-bd_dom_sf"/>
</dbReference>
<dbReference type="EMBL" id="UGZE01000001">
    <property type="protein sequence ID" value="SUJ25504.1"/>
    <property type="molecule type" value="Genomic_DNA"/>
</dbReference>
<dbReference type="InterPro" id="IPR002347">
    <property type="entry name" value="SDR_fam"/>
</dbReference>
<comment type="similarity">
    <text evidence="2">Belongs to the short-chain dehydrogenases/reductases (SDR) family.</text>
</comment>
<dbReference type="EC" id="1.1.1.304" evidence="3"/>
<accession>A0A380CRR6</accession>
<evidence type="ECO:0000256" key="3">
    <source>
        <dbReference type="ARBA" id="ARBA00012848"/>
    </source>
</evidence>
<dbReference type="GO" id="GO:0052588">
    <property type="term" value="F:diacetyl reductase ((S)-acetoin forming) (NAD+) activity"/>
    <property type="evidence" value="ECO:0007669"/>
    <property type="project" value="UniProtKB-EC"/>
</dbReference>
<dbReference type="Pfam" id="PF13561">
    <property type="entry name" value="adh_short_C2"/>
    <property type="match status" value="1"/>
</dbReference>
<evidence type="ECO:0000256" key="7">
    <source>
        <dbReference type="ARBA" id="ARBA00031758"/>
    </source>
</evidence>
<evidence type="ECO:0000313" key="10">
    <source>
        <dbReference type="EMBL" id="SUJ25504.1"/>
    </source>
</evidence>
<dbReference type="NCBIfam" id="NF005559">
    <property type="entry name" value="PRK07231.1"/>
    <property type="match status" value="1"/>
</dbReference>
<evidence type="ECO:0000256" key="1">
    <source>
        <dbReference type="ARBA" id="ARBA00003200"/>
    </source>
</evidence>
<comment type="catalytic activity">
    <reaction evidence="8">
        <text>(S)-acetoin + NAD(+) = diacetyl + NADH + H(+)</text>
        <dbReference type="Rhea" id="RHEA:27286"/>
        <dbReference type="ChEBI" id="CHEBI:15378"/>
        <dbReference type="ChEBI" id="CHEBI:15687"/>
        <dbReference type="ChEBI" id="CHEBI:16583"/>
        <dbReference type="ChEBI" id="CHEBI:57540"/>
        <dbReference type="ChEBI" id="CHEBI:57945"/>
        <dbReference type="EC" id="1.1.1.304"/>
    </reaction>
</comment>